<name>A0A8A4ZCP8_9MICO</name>
<feature type="compositionally biased region" description="Basic and acidic residues" evidence="1">
    <location>
        <begin position="54"/>
        <end position="73"/>
    </location>
</feature>
<accession>A0A8A4ZCP8</accession>
<evidence type="ECO:0000313" key="2">
    <source>
        <dbReference type="EMBL" id="QTE29145.1"/>
    </source>
</evidence>
<dbReference type="AlphaFoldDB" id="A0A8A4ZCP8"/>
<feature type="region of interest" description="Disordered" evidence="1">
    <location>
        <begin position="26"/>
        <end position="88"/>
    </location>
</feature>
<protein>
    <submittedName>
        <fullName evidence="2">Uncharacterized protein</fullName>
    </submittedName>
</protein>
<dbReference type="KEGG" id="psic:J4E96_17915"/>
<reference evidence="2" key="1">
    <citation type="submission" date="2021-03" db="EMBL/GenBank/DDBJ databases">
        <title>Pengzhenrongella sicca gen. nov., sp. nov., a new member of suborder Micrococcineae isolated from High-Arctic tundra soil.</title>
        <authorList>
            <person name="Peng F."/>
        </authorList>
    </citation>
    <scope>NUCLEOTIDE SEQUENCE</scope>
    <source>
        <strain evidence="2">LRZ-2</strain>
    </source>
</reference>
<dbReference type="RefSeq" id="WP_227423404.1">
    <property type="nucleotide sequence ID" value="NZ_CP071868.1"/>
</dbReference>
<sequence>MRNLLALVVIGLIVYTIISLVLRSRSGPAGAPGRSWRAPKPPAGPVAPDDDPEFLWRLEQQQRRAEREAKGTDDGSDSDQPGPLGTTP</sequence>
<evidence type="ECO:0000313" key="3">
    <source>
        <dbReference type="Proteomes" id="UP000663937"/>
    </source>
</evidence>
<evidence type="ECO:0000256" key="1">
    <source>
        <dbReference type="SAM" id="MobiDB-lite"/>
    </source>
</evidence>
<proteinExistence type="predicted"/>
<organism evidence="2 3">
    <name type="scientific">Pengzhenrongella sicca</name>
    <dbReference type="NCBI Taxonomy" id="2819238"/>
    <lineage>
        <taxon>Bacteria</taxon>
        <taxon>Bacillati</taxon>
        <taxon>Actinomycetota</taxon>
        <taxon>Actinomycetes</taxon>
        <taxon>Micrococcales</taxon>
        <taxon>Pengzhenrongella</taxon>
    </lineage>
</organism>
<dbReference type="Proteomes" id="UP000663937">
    <property type="component" value="Chromosome"/>
</dbReference>
<gene>
    <name evidence="2" type="ORF">J4E96_17915</name>
</gene>
<keyword evidence="3" id="KW-1185">Reference proteome</keyword>
<dbReference type="EMBL" id="CP071868">
    <property type="protein sequence ID" value="QTE29145.1"/>
    <property type="molecule type" value="Genomic_DNA"/>
</dbReference>